<dbReference type="Proteomes" id="UP000693672">
    <property type="component" value="Unassembled WGS sequence"/>
</dbReference>
<feature type="compositionally biased region" description="Polar residues" evidence="1">
    <location>
        <begin position="27"/>
        <end position="43"/>
    </location>
</feature>
<dbReference type="RefSeq" id="WP_218091774.1">
    <property type="nucleotide sequence ID" value="NZ_CAJVAS010000006.1"/>
</dbReference>
<dbReference type="PROSITE" id="PS51257">
    <property type="entry name" value="PROKAR_LIPOPROTEIN"/>
    <property type="match status" value="1"/>
</dbReference>
<evidence type="ECO:0000313" key="3">
    <source>
        <dbReference type="EMBL" id="CAG7617226.1"/>
    </source>
</evidence>
<accession>A0A916K1A2</accession>
<evidence type="ECO:0000256" key="1">
    <source>
        <dbReference type="SAM" id="MobiDB-lite"/>
    </source>
</evidence>
<dbReference type="PANTHER" id="PTHR43649:SF12">
    <property type="entry name" value="DIACETYLCHITOBIOSE BINDING PROTEIN DASA"/>
    <property type="match status" value="1"/>
</dbReference>
<comment type="caution">
    <text evidence="3">The sequence shown here is derived from an EMBL/GenBank/DDBJ whole genome shotgun (WGS) entry which is preliminary data.</text>
</comment>
<evidence type="ECO:0008006" key="5">
    <source>
        <dbReference type="Google" id="ProtNLM"/>
    </source>
</evidence>
<feature type="signal peptide" evidence="2">
    <location>
        <begin position="1"/>
        <end position="21"/>
    </location>
</feature>
<feature type="region of interest" description="Disordered" evidence="1">
    <location>
        <begin position="27"/>
        <end position="51"/>
    </location>
</feature>
<dbReference type="AlphaFoldDB" id="A0A916K1A2"/>
<proteinExistence type="predicted"/>
<evidence type="ECO:0000256" key="2">
    <source>
        <dbReference type="SAM" id="SignalP"/>
    </source>
</evidence>
<protein>
    <recommendedName>
        <fullName evidence="5">Extracellular solute-binding protein</fullName>
    </recommendedName>
</protein>
<keyword evidence="2" id="KW-0732">Signal</keyword>
<evidence type="ECO:0000313" key="4">
    <source>
        <dbReference type="Proteomes" id="UP000693672"/>
    </source>
</evidence>
<keyword evidence="4" id="KW-1185">Reference proteome</keyword>
<sequence>MVGKNAFALLALLLAASGLTGCTSDGGQTATKDGSGQTGNGNSPDKPKSPVTLTFYDPTAKGLTENFMEQYGNAIQKKFPYITVNYVSSPDTNPEGHIAGMITAGETIDIVMTADQNFHRLIAPFNLQYDISELIKSERFDLSRLDPGAVKAIQALSNGGMYGLPISMNHFALMYNRDLFDRFGQPYPKDGMTWDETYELAKAMTRVENDVQYRGFITQTYNFAWTSQLSLGFVDPKTDKPLYVSDDRWAKFTRNLTRFYEIPGNALKETTFGAVGNLFNKDKVAAMYANFIPSVEIPVNWDVVSLPTFSDLPGVGPQTLLSMAYITSMSKHKEAAFEAVAYLTSDEFQMNISKKALALPITSNADVKKAFAQEAPLLQGKNVRVLLSNKPAPPFAPSPYSRAAAQFYERTMYKLGKGQVDLNTALRESTEEANKEIEKLKSDKK</sequence>
<name>A0A916K1A2_9BACL</name>
<dbReference type="Pfam" id="PF01547">
    <property type="entry name" value="SBP_bac_1"/>
    <property type="match status" value="1"/>
</dbReference>
<dbReference type="EMBL" id="CAJVAS010000006">
    <property type="protein sequence ID" value="CAG7617226.1"/>
    <property type="molecule type" value="Genomic_DNA"/>
</dbReference>
<dbReference type="PANTHER" id="PTHR43649">
    <property type="entry name" value="ARABINOSE-BINDING PROTEIN-RELATED"/>
    <property type="match status" value="1"/>
</dbReference>
<dbReference type="InterPro" id="IPR006059">
    <property type="entry name" value="SBP"/>
</dbReference>
<organism evidence="3 4">
    <name type="scientific">Paenibacillus solanacearum</name>
    <dbReference type="NCBI Taxonomy" id="2048548"/>
    <lineage>
        <taxon>Bacteria</taxon>
        <taxon>Bacillati</taxon>
        <taxon>Bacillota</taxon>
        <taxon>Bacilli</taxon>
        <taxon>Bacillales</taxon>
        <taxon>Paenibacillaceae</taxon>
        <taxon>Paenibacillus</taxon>
    </lineage>
</organism>
<gene>
    <name evidence="3" type="ORF">PAESOLCIP111_01997</name>
</gene>
<reference evidence="3" key="1">
    <citation type="submission" date="2021-06" db="EMBL/GenBank/DDBJ databases">
        <authorList>
            <person name="Criscuolo A."/>
        </authorList>
    </citation>
    <scope>NUCLEOTIDE SEQUENCE</scope>
    <source>
        <strain evidence="3">CIP111600</strain>
    </source>
</reference>
<dbReference type="InterPro" id="IPR050490">
    <property type="entry name" value="Bact_solute-bd_prot1"/>
</dbReference>
<feature type="chain" id="PRO_5038512437" description="Extracellular solute-binding protein" evidence="2">
    <location>
        <begin position="22"/>
        <end position="445"/>
    </location>
</feature>